<dbReference type="Gene3D" id="2.60.40.4100">
    <property type="entry name" value="Zona pellucida, ZP-C domain"/>
    <property type="match status" value="1"/>
</dbReference>
<keyword evidence="3" id="KW-1133">Transmembrane helix</keyword>
<gene>
    <name evidence="5" type="ORF">GHT06_013222</name>
</gene>
<dbReference type="PROSITE" id="PS51034">
    <property type="entry name" value="ZP_2"/>
    <property type="match status" value="1"/>
</dbReference>
<evidence type="ECO:0000256" key="2">
    <source>
        <dbReference type="SAM" id="MobiDB-lite"/>
    </source>
</evidence>
<dbReference type="PANTHER" id="PTHR46560">
    <property type="entry name" value="CYPHER, ISOFORM B"/>
    <property type="match status" value="1"/>
</dbReference>
<keyword evidence="3" id="KW-0472">Membrane</keyword>
<sequence length="711" mass="79904">MAEKFTFESDRVLCTFKLEDSETSSAPHHLISISRRHLGRKMGAIDNKCIWITVFLTFMAVVLPFEMDDHSGDLLPIPAVHSVYADREDSRPRFIITARALETPIDLIEEQETESELEATEHATDETDKTSETEESVTEERFPSTESGLFTSTSAPAYQTELASTIASVNQSLVARTGEAADIIDASPSEIVEVKQEDEDLNTSSTNLDIHHRRTDPNEGDHEVLYAKLKHPVGRPSFSNFPDHTETSVGSIFGRPYNARPFGLPPRPTTTDQGLFPSFPQRPIPSPDGEVPTPDISWNKPNRWEKEKAANQRLNMTRVLNIEAECQNDYMKIKLRFNGSFSGIIYSTGFAYDPLCVYVNGTGRDYYEFYIQLNRCGTLGGNTHNLDSRKQPTKNFMWNTLSIQYSALIEEEWDEHYKMTCEYGYDYWKTVTFPFLDVGVATGNPMTFTLTPPEAHMEIRSGYGTTGARVSGPVRVGDPLTLVVYMRSQFDGFDVIVSNCFAHNGATKKIQLIDENGCPINEKLISRFRGTWTDAGLYETQVFAYMKAFRFTGSPALYLECDIRMCHGHCPTQPCYWRNSRELTKRDATRVARSAKPNTTLSENLSLFQALQVIADDETAAGELSNEFVADKKKSSSVSDPDHICLKPVAIGALIGLSVLICTVLSIILCILCVRLRHRSQSESSLYHQHYGAPPTIDNQFGNNKHRSNFQ</sequence>
<feature type="compositionally biased region" description="Basic and acidic residues" evidence="2">
    <location>
        <begin position="119"/>
        <end position="143"/>
    </location>
</feature>
<dbReference type="SMART" id="SM00241">
    <property type="entry name" value="ZP"/>
    <property type="match status" value="1"/>
</dbReference>
<keyword evidence="1" id="KW-1015">Disulfide bond</keyword>
<evidence type="ECO:0000313" key="6">
    <source>
        <dbReference type="Proteomes" id="UP000820818"/>
    </source>
</evidence>
<reference evidence="5 6" key="1">
    <citation type="submission" date="2022-05" db="EMBL/GenBank/DDBJ databases">
        <title>A multi-omics perspective on studying reproductive biology in Daphnia sinensis.</title>
        <authorList>
            <person name="Jia J."/>
        </authorList>
    </citation>
    <scope>NUCLEOTIDE SEQUENCE [LARGE SCALE GENOMIC DNA]</scope>
    <source>
        <strain evidence="5 6">WSL</strain>
    </source>
</reference>
<evidence type="ECO:0000256" key="3">
    <source>
        <dbReference type="SAM" id="Phobius"/>
    </source>
</evidence>
<evidence type="ECO:0000259" key="4">
    <source>
        <dbReference type="PROSITE" id="PS51034"/>
    </source>
</evidence>
<dbReference type="Pfam" id="PF00100">
    <property type="entry name" value="Zona_pellucida"/>
    <property type="match status" value="1"/>
</dbReference>
<feature type="region of interest" description="Disordered" evidence="2">
    <location>
        <begin position="112"/>
        <end position="151"/>
    </location>
</feature>
<dbReference type="InterPro" id="IPR001507">
    <property type="entry name" value="ZP_dom"/>
</dbReference>
<dbReference type="AlphaFoldDB" id="A0AAD5KXI9"/>
<dbReference type="InterPro" id="IPR042235">
    <property type="entry name" value="ZP-C_dom"/>
</dbReference>
<protein>
    <recommendedName>
        <fullName evidence="4">ZP domain-containing protein</fullName>
    </recommendedName>
</protein>
<comment type="caution">
    <text evidence="5">The sequence shown here is derived from an EMBL/GenBank/DDBJ whole genome shotgun (WGS) entry which is preliminary data.</text>
</comment>
<dbReference type="EMBL" id="WJBH02000003">
    <property type="protein sequence ID" value="KAI9562257.1"/>
    <property type="molecule type" value="Genomic_DNA"/>
</dbReference>
<feature type="domain" description="ZP" evidence="4">
    <location>
        <begin position="325"/>
        <end position="582"/>
    </location>
</feature>
<name>A0AAD5KXI9_9CRUS</name>
<organism evidence="5 6">
    <name type="scientific">Daphnia sinensis</name>
    <dbReference type="NCBI Taxonomy" id="1820382"/>
    <lineage>
        <taxon>Eukaryota</taxon>
        <taxon>Metazoa</taxon>
        <taxon>Ecdysozoa</taxon>
        <taxon>Arthropoda</taxon>
        <taxon>Crustacea</taxon>
        <taxon>Branchiopoda</taxon>
        <taxon>Diplostraca</taxon>
        <taxon>Cladocera</taxon>
        <taxon>Anomopoda</taxon>
        <taxon>Daphniidae</taxon>
        <taxon>Daphnia</taxon>
        <taxon>Daphnia similis group</taxon>
    </lineage>
</organism>
<evidence type="ECO:0000313" key="5">
    <source>
        <dbReference type="EMBL" id="KAI9562257.1"/>
    </source>
</evidence>
<dbReference type="InterPro" id="IPR055355">
    <property type="entry name" value="ZP-C"/>
</dbReference>
<feature type="transmembrane region" description="Helical" evidence="3">
    <location>
        <begin position="649"/>
        <end position="674"/>
    </location>
</feature>
<dbReference type="Proteomes" id="UP000820818">
    <property type="component" value="Linkage Group LG3"/>
</dbReference>
<evidence type="ECO:0000256" key="1">
    <source>
        <dbReference type="ARBA" id="ARBA00023157"/>
    </source>
</evidence>
<keyword evidence="3" id="KW-0812">Transmembrane</keyword>
<proteinExistence type="predicted"/>
<accession>A0AAD5KXI9</accession>
<keyword evidence="6" id="KW-1185">Reference proteome</keyword>
<dbReference type="PANTHER" id="PTHR46560:SF3">
    <property type="entry name" value="ZP DOMAIN-CONTAINING PROTEIN"/>
    <property type="match status" value="1"/>
</dbReference>